<evidence type="ECO:0000313" key="2">
    <source>
        <dbReference type="EMBL" id="MDT0583936.1"/>
    </source>
</evidence>
<evidence type="ECO:0000313" key="3">
    <source>
        <dbReference type="Proteomes" id="UP001249020"/>
    </source>
</evidence>
<organism evidence="2 3">
    <name type="scientific">Brumicola blandensis</name>
    <dbReference type="NCBI Taxonomy" id="3075611"/>
    <lineage>
        <taxon>Bacteria</taxon>
        <taxon>Pseudomonadati</taxon>
        <taxon>Pseudomonadota</taxon>
        <taxon>Gammaproteobacteria</taxon>
        <taxon>Alteromonadales</taxon>
        <taxon>Alteromonadaceae</taxon>
        <taxon>Brumicola</taxon>
    </lineage>
</organism>
<comment type="caution">
    <text evidence="2">The sequence shown here is derived from an EMBL/GenBank/DDBJ whole genome shotgun (WGS) entry which is preliminary data.</text>
</comment>
<dbReference type="Proteomes" id="UP001249020">
    <property type="component" value="Unassembled WGS sequence"/>
</dbReference>
<accession>A0AAW8R3M0</accession>
<gene>
    <name evidence="2" type="ORF">RM544_15395</name>
</gene>
<keyword evidence="3" id="KW-1185">Reference proteome</keyword>
<keyword evidence="1" id="KW-0472">Membrane</keyword>
<reference evidence="2 3" key="1">
    <citation type="submission" date="2023-09" db="EMBL/GenBank/DDBJ databases">
        <authorList>
            <person name="Rey-Velasco X."/>
        </authorList>
    </citation>
    <scope>NUCLEOTIDE SEQUENCE [LARGE SCALE GENOMIC DNA]</scope>
    <source>
        <strain evidence="2 3">W409</strain>
    </source>
</reference>
<proteinExistence type="predicted"/>
<keyword evidence="1" id="KW-0812">Transmembrane</keyword>
<sequence length="160" mass="17482">MIEETGIVRIVEGNTVWIETTVKSTCGSCHASENCGTSVIAKAFTNKPELLKLQAPDSLVVGQRVKLGVPESQLLSASMLVYILPLFALIFAVVLLQSLLPSAHEIWQIGLGFAAMAMSFYALRRRELNGKQKHFSPIILGAVNEDTVTMKNEIPLKKLS</sequence>
<protein>
    <submittedName>
        <fullName evidence="2">SoxR reducing system RseC family protein</fullName>
    </submittedName>
</protein>
<dbReference type="EMBL" id="JAVRIE010000007">
    <property type="protein sequence ID" value="MDT0583936.1"/>
    <property type="molecule type" value="Genomic_DNA"/>
</dbReference>
<name>A0AAW8R3M0_9ALTE</name>
<dbReference type="PANTHER" id="PTHR35867:SF1">
    <property type="entry name" value="PROTEIN RSEC"/>
    <property type="match status" value="1"/>
</dbReference>
<feature type="transmembrane region" description="Helical" evidence="1">
    <location>
        <begin position="106"/>
        <end position="123"/>
    </location>
</feature>
<feature type="transmembrane region" description="Helical" evidence="1">
    <location>
        <begin position="74"/>
        <end position="100"/>
    </location>
</feature>
<dbReference type="Pfam" id="PF04246">
    <property type="entry name" value="RseC_MucC"/>
    <property type="match status" value="1"/>
</dbReference>
<dbReference type="AlphaFoldDB" id="A0AAW8R3M0"/>
<keyword evidence="1" id="KW-1133">Transmembrane helix</keyword>
<dbReference type="InterPro" id="IPR007359">
    <property type="entry name" value="SigmaE_reg_RseC_MucC"/>
</dbReference>
<dbReference type="RefSeq" id="WP_311362710.1">
    <property type="nucleotide sequence ID" value="NZ_JAVRIE010000007.1"/>
</dbReference>
<dbReference type="PIRSF" id="PIRSF004923">
    <property type="entry name" value="RseC"/>
    <property type="match status" value="1"/>
</dbReference>
<dbReference type="InterPro" id="IPR026268">
    <property type="entry name" value="RseC"/>
</dbReference>
<evidence type="ECO:0000256" key="1">
    <source>
        <dbReference type="SAM" id="Phobius"/>
    </source>
</evidence>
<dbReference type="PANTHER" id="PTHR35867">
    <property type="entry name" value="PROTEIN RSEC"/>
    <property type="match status" value="1"/>
</dbReference>